<dbReference type="GeneTree" id="ENSGT01050000244883"/>
<protein>
    <recommendedName>
        <fullName evidence="7">Peptidase S1 domain-containing protein</fullName>
    </recommendedName>
</protein>
<dbReference type="InterPro" id="IPR001254">
    <property type="entry name" value="Trypsin_dom"/>
</dbReference>
<dbReference type="Proteomes" id="UP000008672">
    <property type="component" value="Unassembled WGS sequence"/>
</dbReference>
<evidence type="ECO:0000256" key="5">
    <source>
        <dbReference type="ARBA" id="ARBA00023157"/>
    </source>
</evidence>
<dbReference type="InterPro" id="IPR043504">
    <property type="entry name" value="Peptidase_S1_PA_chymotrypsin"/>
</dbReference>
<dbReference type="Gene3D" id="2.40.10.10">
    <property type="entry name" value="Trypsin-like serine proteases"/>
    <property type="match status" value="2"/>
</dbReference>
<dbReference type="PROSITE" id="PS00134">
    <property type="entry name" value="TRYPSIN_HIS"/>
    <property type="match status" value="1"/>
</dbReference>
<reference evidence="8" key="2">
    <citation type="submission" date="2025-08" db="UniProtKB">
        <authorList>
            <consortium name="Ensembl"/>
        </authorList>
    </citation>
    <scope>IDENTIFICATION</scope>
</reference>
<dbReference type="PRINTS" id="PR00722">
    <property type="entry name" value="CHYMOTRYPSIN"/>
</dbReference>
<dbReference type="PANTHER" id="PTHR24264:SF6">
    <property type="entry name" value="TRYPSINOGEN 1A-RELATED"/>
    <property type="match status" value="1"/>
</dbReference>
<comment type="similarity">
    <text evidence="1">Belongs to the peptidase S1 family.</text>
</comment>
<evidence type="ECO:0000256" key="4">
    <source>
        <dbReference type="ARBA" id="ARBA00022825"/>
    </source>
</evidence>
<gene>
    <name evidence="8" type="primary">LOC102349341</name>
</gene>
<dbReference type="Pfam" id="PF00089">
    <property type="entry name" value="Trypsin"/>
    <property type="match status" value="1"/>
</dbReference>
<dbReference type="SUPFAM" id="SSF50494">
    <property type="entry name" value="Trypsin-like serine proteases"/>
    <property type="match status" value="1"/>
</dbReference>
<dbReference type="SMART" id="SM00020">
    <property type="entry name" value="Tryp_SPc"/>
    <property type="match status" value="1"/>
</dbReference>
<dbReference type="PANTHER" id="PTHR24264">
    <property type="entry name" value="TRYPSIN-RELATED"/>
    <property type="match status" value="1"/>
</dbReference>
<dbReference type="InterPro" id="IPR050127">
    <property type="entry name" value="Serine_Proteases_S1"/>
</dbReference>
<dbReference type="GO" id="GO:0004252">
    <property type="term" value="F:serine-type endopeptidase activity"/>
    <property type="evidence" value="ECO:0007669"/>
    <property type="project" value="InterPro"/>
</dbReference>
<feature type="domain" description="Peptidase S1" evidence="7">
    <location>
        <begin position="24"/>
        <end position="247"/>
    </location>
</feature>
<accession>H3A791</accession>
<dbReference type="InParanoid" id="H3A791"/>
<dbReference type="FunFam" id="2.40.10.10:FF:000077">
    <property type="entry name" value="Predicted protein"/>
    <property type="match status" value="1"/>
</dbReference>
<feature type="chain" id="PRO_5003579650" description="Peptidase S1 domain-containing protein" evidence="6">
    <location>
        <begin position="19"/>
        <end position="249"/>
    </location>
</feature>
<keyword evidence="9" id="KW-1185">Reference proteome</keyword>
<sequence>MKVFLILVLLEAVGTPNAMDDDKIIGGFSCLPRSRPFQVSLVSLNDGYHFCGGSLINESWVVSAAHCAMSPSKIEVRLGQHNISKTEGTEQFIQASKVIQHENYKYFMNNDIMLIKLSTPAELNEYVQTIKLPSPCATAGTMCEVSGWGDTLAIEGTPDILQCLCIPILTDEECENCYPGMITPSMFCAGYLEGGKDACDGDSGGPLECDGVLQGIVSWGYGCALANYPSVYTKVCIFSDWIKEKLSNN</sequence>
<dbReference type="FunCoup" id="H3A791">
    <property type="interactions" value="701"/>
</dbReference>
<dbReference type="InterPro" id="IPR018114">
    <property type="entry name" value="TRYPSIN_HIS"/>
</dbReference>
<dbReference type="GO" id="GO:0005615">
    <property type="term" value="C:extracellular space"/>
    <property type="evidence" value="ECO:0007669"/>
    <property type="project" value="TreeGrafter"/>
</dbReference>
<evidence type="ECO:0000313" key="8">
    <source>
        <dbReference type="Ensembl" id="ENSLACP00000005512.1"/>
    </source>
</evidence>
<dbReference type="InterPro" id="IPR009003">
    <property type="entry name" value="Peptidase_S1_PA"/>
</dbReference>
<evidence type="ECO:0000256" key="2">
    <source>
        <dbReference type="ARBA" id="ARBA00022670"/>
    </source>
</evidence>
<keyword evidence="6" id="KW-0732">Signal</keyword>
<name>H3A791_LATCH</name>
<reference evidence="8" key="3">
    <citation type="submission" date="2025-09" db="UniProtKB">
        <authorList>
            <consortium name="Ensembl"/>
        </authorList>
    </citation>
    <scope>IDENTIFICATION</scope>
</reference>
<dbReference type="AlphaFoldDB" id="H3A791"/>
<dbReference type="OMA" id="EECENCY"/>
<evidence type="ECO:0000256" key="1">
    <source>
        <dbReference type="ARBA" id="ARBA00007664"/>
    </source>
</evidence>
<organism evidence="8 9">
    <name type="scientific">Latimeria chalumnae</name>
    <name type="common">Coelacanth</name>
    <dbReference type="NCBI Taxonomy" id="7897"/>
    <lineage>
        <taxon>Eukaryota</taxon>
        <taxon>Metazoa</taxon>
        <taxon>Chordata</taxon>
        <taxon>Craniata</taxon>
        <taxon>Vertebrata</taxon>
        <taxon>Euteleostomi</taxon>
        <taxon>Coelacanthiformes</taxon>
        <taxon>Coelacanthidae</taxon>
        <taxon>Latimeria</taxon>
    </lineage>
</organism>
<keyword evidence="2" id="KW-0645">Protease</keyword>
<reference evidence="9" key="1">
    <citation type="submission" date="2011-08" db="EMBL/GenBank/DDBJ databases">
        <title>The draft genome of Latimeria chalumnae.</title>
        <authorList>
            <person name="Di Palma F."/>
            <person name="Alfoldi J."/>
            <person name="Johnson J."/>
            <person name="Berlin A."/>
            <person name="Gnerre S."/>
            <person name="Jaffe D."/>
            <person name="MacCallum I."/>
            <person name="Young S."/>
            <person name="Walker B.J."/>
            <person name="Lander E."/>
            <person name="Lindblad-Toh K."/>
        </authorList>
    </citation>
    <scope>NUCLEOTIDE SEQUENCE [LARGE SCALE GENOMIC DNA]</scope>
    <source>
        <strain evidence="9">Wild caught</strain>
    </source>
</reference>
<evidence type="ECO:0000256" key="6">
    <source>
        <dbReference type="SAM" id="SignalP"/>
    </source>
</evidence>
<evidence type="ECO:0000256" key="3">
    <source>
        <dbReference type="ARBA" id="ARBA00022801"/>
    </source>
</evidence>
<dbReference type="CDD" id="cd00190">
    <property type="entry name" value="Tryp_SPc"/>
    <property type="match status" value="1"/>
</dbReference>
<feature type="signal peptide" evidence="6">
    <location>
        <begin position="1"/>
        <end position="18"/>
    </location>
</feature>
<dbReference type="PROSITE" id="PS50240">
    <property type="entry name" value="TRYPSIN_DOM"/>
    <property type="match status" value="1"/>
</dbReference>
<dbReference type="HOGENOM" id="CLU_006842_7_0_1"/>
<keyword evidence="5" id="KW-1015">Disulfide bond</keyword>
<dbReference type="GO" id="GO:0006508">
    <property type="term" value="P:proteolysis"/>
    <property type="evidence" value="ECO:0007669"/>
    <property type="project" value="UniProtKB-KW"/>
</dbReference>
<dbReference type="eggNOG" id="KOG3627">
    <property type="taxonomic scope" value="Eukaryota"/>
</dbReference>
<dbReference type="STRING" id="7897.ENSLACP00000005512"/>
<evidence type="ECO:0000313" key="9">
    <source>
        <dbReference type="Proteomes" id="UP000008672"/>
    </source>
</evidence>
<evidence type="ECO:0000259" key="7">
    <source>
        <dbReference type="PROSITE" id="PS50240"/>
    </source>
</evidence>
<keyword evidence="4" id="KW-0720">Serine protease</keyword>
<dbReference type="EMBL" id="AFYH01228393">
    <property type="status" value="NOT_ANNOTATED_CDS"/>
    <property type="molecule type" value="Genomic_DNA"/>
</dbReference>
<dbReference type="InterPro" id="IPR001314">
    <property type="entry name" value="Peptidase_S1A"/>
</dbReference>
<keyword evidence="3" id="KW-0378">Hydrolase</keyword>
<dbReference type="Ensembl" id="ENSLACT00000005560.1">
    <property type="protein sequence ID" value="ENSLACP00000005512.1"/>
    <property type="gene ID" value="ENSLACG00000004900.1"/>
</dbReference>
<proteinExistence type="inferred from homology"/>